<accession>A0A5C5Z3Q7</accession>
<dbReference type="AlphaFoldDB" id="A0A5C5Z3Q7"/>
<dbReference type="EMBL" id="SJPJ01000001">
    <property type="protein sequence ID" value="TWT81597.1"/>
    <property type="molecule type" value="Genomic_DNA"/>
</dbReference>
<dbReference type="Proteomes" id="UP000315010">
    <property type="component" value="Unassembled WGS sequence"/>
</dbReference>
<sequence>MPRSNPARSLPIVRSSTSGWSFPKKLATYALSQTGIPQSINTPHEWRTQSKLIQVITNMEKPLAPR</sequence>
<reference evidence="1 2" key="1">
    <citation type="submission" date="2019-02" db="EMBL/GenBank/DDBJ databases">
        <title>Deep-cultivation of Planctomycetes and their phenomic and genomic characterization uncovers novel biology.</title>
        <authorList>
            <person name="Wiegand S."/>
            <person name="Jogler M."/>
            <person name="Boedeker C."/>
            <person name="Pinto D."/>
            <person name="Vollmers J."/>
            <person name="Rivas-Marin E."/>
            <person name="Kohn T."/>
            <person name="Peeters S.H."/>
            <person name="Heuer A."/>
            <person name="Rast P."/>
            <person name="Oberbeckmann S."/>
            <person name="Bunk B."/>
            <person name="Jeske O."/>
            <person name="Meyerdierks A."/>
            <person name="Storesund J.E."/>
            <person name="Kallscheuer N."/>
            <person name="Luecker S."/>
            <person name="Lage O.M."/>
            <person name="Pohl T."/>
            <person name="Merkel B.J."/>
            <person name="Hornburger P."/>
            <person name="Mueller R.-W."/>
            <person name="Bruemmer F."/>
            <person name="Labrenz M."/>
            <person name="Spormann A.M."/>
            <person name="Op Den Camp H."/>
            <person name="Overmann J."/>
            <person name="Amann R."/>
            <person name="Jetten M.S.M."/>
            <person name="Mascher T."/>
            <person name="Medema M.H."/>
            <person name="Devos D.P."/>
            <person name="Kaster A.-K."/>
            <person name="Ovreas L."/>
            <person name="Rohde M."/>
            <person name="Galperin M.Y."/>
            <person name="Jogler C."/>
        </authorList>
    </citation>
    <scope>NUCLEOTIDE SEQUENCE [LARGE SCALE GENOMIC DNA]</scope>
    <source>
        <strain evidence="1 2">CA13</strain>
    </source>
</reference>
<name>A0A5C5Z3Q7_9BACT</name>
<gene>
    <name evidence="1" type="ORF">CA13_30500</name>
</gene>
<comment type="caution">
    <text evidence="1">The sequence shown here is derived from an EMBL/GenBank/DDBJ whole genome shotgun (WGS) entry which is preliminary data.</text>
</comment>
<proteinExistence type="predicted"/>
<evidence type="ECO:0000313" key="2">
    <source>
        <dbReference type="Proteomes" id="UP000315010"/>
    </source>
</evidence>
<evidence type="ECO:0000313" key="1">
    <source>
        <dbReference type="EMBL" id="TWT81597.1"/>
    </source>
</evidence>
<dbReference type="RefSeq" id="WP_419194327.1">
    <property type="nucleotide sequence ID" value="NZ_SJPJ01000001.1"/>
</dbReference>
<organism evidence="1 2">
    <name type="scientific">Novipirellula herctigrandis</name>
    <dbReference type="NCBI Taxonomy" id="2527986"/>
    <lineage>
        <taxon>Bacteria</taxon>
        <taxon>Pseudomonadati</taxon>
        <taxon>Planctomycetota</taxon>
        <taxon>Planctomycetia</taxon>
        <taxon>Pirellulales</taxon>
        <taxon>Pirellulaceae</taxon>
        <taxon>Novipirellula</taxon>
    </lineage>
</organism>
<keyword evidence="2" id="KW-1185">Reference proteome</keyword>
<protein>
    <submittedName>
        <fullName evidence="1">Uncharacterized protein</fullName>
    </submittedName>
</protein>